<feature type="compositionally biased region" description="Acidic residues" evidence="8">
    <location>
        <begin position="159"/>
        <end position="174"/>
    </location>
</feature>
<feature type="compositionally biased region" description="Basic and acidic residues" evidence="8">
    <location>
        <begin position="1"/>
        <end position="51"/>
    </location>
</feature>
<dbReference type="GO" id="GO:0006397">
    <property type="term" value="P:mRNA processing"/>
    <property type="evidence" value="ECO:0007669"/>
    <property type="project" value="UniProtKB-KW"/>
</dbReference>
<evidence type="ECO:0000313" key="10">
    <source>
        <dbReference type="EMBL" id="CAE6460280.1"/>
    </source>
</evidence>
<feature type="region of interest" description="Disordered" evidence="8">
    <location>
        <begin position="1"/>
        <end position="227"/>
    </location>
</feature>
<organism evidence="10 11">
    <name type="scientific">Rhizoctonia solani</name>
    <dbReference type="NCBI Taxonomy" id="456999"/>
    <lineage>
        <taxon>Eukaryota</taxon>
        <taxon>Fungi</taxon>
        <taxon>Dikarya</taxon>
        <taxon>Basidiomycota</taxon>
        <taxon>Agaricomycotina</taxon>
        <taxon>Agaricomycetes</taxon>
        <taxon>Cantharellales</taxon>
        <taxon>Ceratobasidiaceae</taxon>
        <taxon>Rhizoctonia</taxon>
    </lineage>
</organism>
<feature type="compositionally biased region" description="Basic residues" evidence="8">
    <location>
        <begin position="52"/>
        <end position="64"/>
    </location>
</feature>
<evidence type="ECO:0000259" key="9">
    <source>
        <dbReference type="Pfam" id="PF08648"/>
    </source>
</evidence>
<accession>A0A8H3BM54</accession>
<feature type="compositionally biased region" description="Basic and acidic residues" evidence="8">
    <location>
        <begin position="65"/>
        <end position="137"/>
    </location>
</feature>
<keyword evidence="6" id="KW-0508">mRNA splicing</keyword>
<dbReference type="PANTHER" id="PTHR31077:SF1">
    <property type="entry name" value="U4_U6.U5 SMALL NUCLEAR RIBONUCLEOPROTEIN 27 KDA PROTEIN"/>
    <property type="match status" value="1"/>
</dbReference>
<comment type="subcellular location">
    <subcellularLocation>
        <location evidence="2">Nucleus</location>
    </subcellularLocation>
</comment>
<proteinExistence type="inferred from homology"/>
<dbReference type="Proteomes" id="UP000663846">
    <property type="component" value="Unassembled WGS sequence"/>
</dbReference>
<dbReference type="InterPro" id="IPR013957">
    <property type="entry name" value="SNRNP27"/>
</dbReference>
<feature type="domain" description="U4/U6.U5 small nuclear ribonucleoprotein 27kDa protein" evidence="9">
    <location>
        <begin position="171"/>
        <end position="225"/>
    </location>
</feature>
<comment type="similarity">
    <text evidence="3">Belongs to the SNUT3 family.</text>
</comment>
<keyword evidence="5" id="KW-0507">mRNA processing</keyword>
<dbReference type="EMBL" id="CAJMWS010000715">
    <property type="protein sequence ID" value="CAE6460280.1"/>
    <property type="molecule type" value="Genomic_DNA"/>
</dbReference>
<reference evidence="10" key="1">
    <citation type="submission" date="2021-01" db="EMBL/GenBank/DDBJ databases">
        <authorList>
            <person name="Kaushik A."/>
        </authorList>
    </citation>
    <scope>NUCLEOTIDE SEQUENCE</scope>
    <source>
        <strain evidence="10">AG1-1C</strain>
    </source>
</reference>
<comment type="function">
    <text evidence="1">May play a role in mRNA splicing.</text>
</comment>
<evidence type="ECO:0000256" key="1">
    <source>
        <dbReference type="ARBA" id="ARBA00003632"/>
    </source>
</evidence>
<feature type="compositionally biased region" description="Polar residues" evidence="8">
    <location>
        <begin position="190"/>
        <end position="200"/>
    </location>
</feature>
<evidence type="ECO:0000313" key="11">
    <source>
        <dbReference type="Proteomes" id="UP000663846"/>
    </source>
</evidence>
<comment type="caution">
    <text evidence="10">The sequence shown here is derived from an EMBL/GenBank/DDBJ whole genome shotgun (WGS) entry which is preliminary data.</text>
</comment>
<evidence type="ECO:0000256" key="4">
    <source>
        <dbReference type="ARBA" id="ARBA00011825"/>
    </source>
</evidence>
<evidence type="ECO:0000256" key="2">
    <source>
        <dbReference type="ARBA" id="ARBA00004123"/>
    </source>
</evidence>
<comment type="subunit">
    <text evidence="4">Part of a tri-snRNP complex.</text>
</comment>
<evidence type="ECO:0000256" key="3">
    <source>
        <dbReference type="ARBA" id="ARBA00008218"/>
    </source>
</evidence>
<dbReference type="PANTHER" id="PTHR31077">
    <property type="entry name" value="U4/U6.U5 SMALL NUCLEAR RIBONUCLEOPROTEIN 27 KDA PROTEIN"/>
    <property type="match status" value="1"/>
</dbReference>
<name>A0A8H3BM54_9AGAM</name>
<feature type="compositionally biased region" description="Pro residues" evidence="8">
    <location>
        <begin position="142"/>
        <end position="155"/>
    </location>
</feature>
<dbReference type="AlphaFoldDB" id="A0A8H3BM54"/>
<evidence type="ECO:0000256" key="5">
    <source>
        <dbReference type="ARBA" id="ARBA00022664"/>
    </source>
</evidence>
<evidence type="ECO:0000256" key="6">
    <source>
        <dbReference type="ARBA" id="ARBA00023187"/>
    </source>
</evidence>
<dbReference type="GO" id="GO:0008380">
    <property type="term" value="P:RNA splicing"/>
    <property type="evidence" value="ECO:0007669"/>
    <property type="project" value="UniProtKB-KW"/>
</dbReference>
<evidence type="ECO:0000256" key="7">
    <source>
        <dbReference type="ARBA" id="ARBA00023242"/>
    </source>
</evidence>
<evidence type="ECO:0000256" key="8">
    <source>
        <dbReference type="SAM" id="MobiDB-lite"/>
    </source>
</evidence>
<gene>
    <name evidence="10" type="ORF">RDB_LOCUS158163</name>
</gene>
<dbReference type="GO" id="GO:0071011">
    <property type="term" value="C:precatalytic spliceosome"/>
    <property type="evidence" value="ECO:0007669"/>
    <property type="project" value="TreeGrafter"/>
</dbReference>
<keyword evidence="7" id="KW-0539">Nucleus</keyword>
<dbReference type="Pfam" id="PF08648">
    <property type="entry name" value="SNRNP27"/>
    <property type="match status" value="1"/>
</dbReference>
<sequence length="227" mass="26739">MSDRRGGYRERGGRDDRDRERERGRDRDYDRRDSRDWRTRDRDGRDDYGRTERRKSRSRSPRRGGRNERGRDRRDDPRRDDRARDRDDDRRDYRRDDRARGDHDHGQARKDEGQGSRDDRDKERDSRQRKPGVDDSSAKLPQGPPPSEPDAPLPPDSNVDGEIEEGEDMEEDEMQMMAAMGFGGFDSTKGKNVTGNQQGAANVKKQRTWRQYMNRKGGFNRPLDKVK</sequence>
<protein>
    <recommendedName>
        <fullName evidence="9">U4/U6.U5 small nuclear ribonucleoprotein 27kDa protein domain-containing protein</fullName>
    </recommendedName>
</protein>